<dbReference type="SUPFAM" id="SSF56672">
    <property type="entry name" value="DNA/RNA polymerases"/>
    <property type="match status" value="2"/>
</dbReference>
<evidence type="ECO:0000256" key="15">
    <source>
        <dbReference type="ARBA" id="ARBA00022918"/>
    </source>
</evidence>
<feature type="compositionally biased region" description="Gly residues" evidence="23">
    <location>
        <begin position="1351"/>
        <end position="1360"/>
    </location>
</feature>
<evidence type="ECO:0000256" key="18">
    <source>
        <dbReference type="ARBA" id="ARBA00023172"/>
    </source>
</evidence>
<evidence type="ECO:0000256" key="6">
    <source>
        <dbReference type="ARBA" id="ARBA00022679"/>
    </source>
</evidence>
<evidence type="ECO:0000256" key="3">
    <source>
        <dbReference type="ARBA" id="ARBA00012180"/>
    </source>
</evidence>
<evidence type="ECO:0000256" key="9">
    <source>
        <dbReference type="ARBA" id="ARBA00022723"/>
    </source>
</evidence>
<evidence type="ECO:0000256" key="16">
    <source>
        <dbReference type="ARBA" id="ARBA00022932"/>
    </source>
</evidence>
<dbReference type="GO" id="GO:0003964">
    <property type="term" value="F:RNA-directed DNA polymerase activity"/>
    <property type="evidence" value="ECO:0007669"/>
    <property type="project" value="UniProtKB-KW"/>
</dbReference>
<dbReference type="Pfam" id="PF17921">
    <property type="entry name" value="Integrase_H2C2"/>
    <property type="match status" value="2"/>
</dbReference>
<accession>A0ABD0MTA8</accession>
<feature type="domain" description="Reverse transcriptase" evidence="26">
    <location>
        <begin position="1899"/>
        <end position="2078"/>
    </location>
</feature>
<dbReference type="SUPFAM" id="SSF57756">
    <property type="entry name" value="Retrovirus zinc finger-like domains"/>
    <property type="match status" value="1"/>
</dbReference>
<evidence type="ECO:0000313" key="29">
    <source>
        <dbReference type="Proteomes" id="UP001529510"/>
    </source>
</evidence>
<evidence type="ECO:0000259" key="26">
    <source>
        <dbReference type="PROSITE" id="PS50878"/>
    </source>
</evidence>
<dbReference type="InterPro" id="IPR041373">
    <property type="entry name" value="RT_RNaseH"/>
</dbReference>
<dbReference type="GO" id="GO:0008270">
    <property type="term" value="F:zinc ion binding"/>
    <property type="evidence" value="ECO:0007669"/>
    <property type="project" value="UniProtKB-KW"/>
</dbReference>
<dbReference type="InterPro" id="IPR001584">
    <property type="entry name" value="Integrase_cat-core"/>
</dbReference>
<dbReference type="InterPro" id="IPR005162">
    <property type="entry name" value="Retrotrans_gag_dom"/>
</dbReference>
<comment type="caution">
    <text evidence="28">The sequence shown here is derived from an EMBL/GenBank/DDBJ whole genome shotgun (WGS) entry which is preliminary data.</text>
</comment>
<dbReference type="FunFam" id="3.30.420.10:FF:000032">
    <property type="entry name" value="Retrovirus-related Pol polyprotein from transposon 297-like Protein"/>
    <property type="match status" value="2"/>
</dbReference>
<dbReference type="Proteomes" id="UP001529510">
    <property type="component" value="Unassembled WGS sequence"/>
</dbReference>
<evidence type="ECO:0000259" key="24">
    <source>
        <dbReference type="PROSITE" id="PS50013"/>
    </source>
</evidence>
<dbReference type="GO" id="GO:0003887">
    <property type="term" value="F:DNA-directed DNA polymerase activity"/>
    <property type="evidence" value="ECO:0007669"/>
    <property type="project" value="UniProtKB-KW"/>
</dbReference>
<dbReference type="Pfam" id="PF00665">
    <property type="entry name" value="rve"/>
    <property type="match status" value="2"/>
</dbReference>
<keyword evidence="9" id="KW-0479">Metal-binding</keyword>
<sequence length="2893" mass="324978">MVSADLEQLVGVIRQQAAEIMNLRQELVHFRTEITALRTETAGLRAECETLRSDLTALQADHDDLAAATVPPAEPIRQNPPASIPKISLPDKWDGSGAKCDVFLTNLDLIFEFQPSRYPTDRSRIALLTSLLAGQAAEWATAVLKADGDVAHSYPAFTSELRTVFQHPESEVEVDSRLYHLKQGSRSVSRYTTEFRTLSVQTTWSNSALRTAYYEGLSTRLKDELAVRELPDTLEGMIQLALRVDQRMSHNTKSVFRSLSGFTSYPRPPDSSTSHAGAASPSPPPVASEAHSTGAGEPMQIGRTSLSAAERARRYREGLCAYCASPDHHRAICPLRSGNGQTSLSPITHRTQELTLIIDSHSETIQFYVTKIPSPAIILGHPWLVTHDPLISWTSRRIIHWGATCQELCLRAKVGTCSGESGALDVDREAIPVQYRDLVEVFSRRSAARLPPHRPYDLAIDLEQLAMEEYVAEGLRAGTIRPSSSPAAAGFFFVKKKDGGLRPCVDYRGLNQITVKNRHPLPLTNTALDALSGAHFFTKLDLRSAYNLVRIREGDEWKTAFITPTGHYETLVMPFGLCNSPAAFQHFINDVLRDMLGRWCYAYLDDILIYSKTLEEHTQHVRAVLQRLLAHQLYCKLEKCAFHQHSTTFLGFIISAQGVAMDPQKLEAVRSWPLPTSLKQLQRFLGFANFYRRFIRGFSSTAAPLTALTRPSRGEFQLTPEAVQAFNTLCHQFTTAPVLTHPDPLKPFVVEVDASDVGVGAVLSQRGPDEKLHPCSFFSRKFNSTQQRYGVGDRELLAIKWALEEWRHWLQGGSEPFTVWTDHQNLTVIRQTKQLNPRQARWALFFEHFNFNLSYRPGSKNTKADALSRQHQKDTATSDPAPVLPPQIILAPIRWGLEERVRQSHSQEPPPPETPAGRLFVPNNLRQEVLQWGHDSTLAGHQGVQRTTSFISRAFWWRTLRKDVQEYVQACNICARSKNPNAPPSGELQPLPVPRRPWTHISLDFVSGLPVSSGKNTILTIVDRFSKAVHLVALSGLPSAKTTAELILEHVVRLHGFPQDIVSDRGPQFTAKFWQAFCRLVGTTSSLSSGFHPQTNGQTERANQQLERFLRCFASEHQRSWASYLVWAELSNNLHTSTATGLSPFEVCYGFQPPIFEHQEPEVEVPSAQQLVRRCRRLWNHARAAILRANRRYITQHRRRHPPGRLFHVGDRVYLSTRNINLKTDSRKLTPRFIGPFKITHRLNPVTFRLQLPASLRVHPIFHQSQLKPVFFSPLSPQVPAPPPPRIVDGGPAYTVRRILDSRPRGRGTQYLVDWEGYGPEERSWVPGRFILDPALIQDYRRRVSSAPGPSGAGPGGGGTVTRTESREKTSPPIDPAAMYRLTTEVSAQANVLASHQQQLAHLTALTEEMVKTLRSLQLPSAETVPLPVTTPTQPASPATPVASPRLAYPDKFDGSPAKCKGFLLQCSLFVTQQPALYPTEDSHIAFVCSLLTGKALDWATAVWDLNRPSFPSFKEFLRRFKEVFDYPEGGEGAGEQILMLRQGRNTAAEFALTFRTLAAQTGWPDEPLKLHFRKGLSHELQAELACRDEGRSLDELINLAIRIDNLVRSRRTGKNLPPSVPPASATPEPEAMQIAHTRLTTEERERRHLLNLCLYCGKPGHVKASCPSRPSQRTSTAVSHYSASSQTVKTPVTITLADKQISTIALIDSGAAGNFMDLDFAKAHDLTLKPCSSLLSVAALDGRPLGAGRVQYTTSDLQLTTGFLHTETINFYLIQAPCHPVILGLPWLKLHEPQISWSEGEITQWSDGCFPQCFPTLNLKTFNGASVSVDSPIADNIPSVYHDLAEAFSKTQATQLPPHRTSDCAIELIPGTTPPKGRIFPLSQPETEAMKTYIEEELAKGFIVPSTSPASAGFFNVKKKDGSLRPCIDFRGLNDITVKYRYPLPLVPSALEQLRSARYFTKLDLRNAYNLIRIRKGDEWKTAFSTTTGHYEYRVMPFGLVNSPSIFQSFINDVFRDMLGRWVIIYMDDILVYSDSLKSHVSHVRKVLQRLISHHLFAKAEKCEFYQTATTFLGYVVSSEGVAMDDSKVQAVLRWPQPSTLKELQRFLGFSNFYRRFIRNFSTVAAPLTSMVKKGVKRLSWTSAAVQAFKLLKERFTTAPILHHPDPERQFIVEIDASSTGIGAVLSQRHGDPPKLFPCAFYSRKLSQAEQNYDVGNRELLAMKAALEEWRHWLEGAKFPFTILTDHRNLEYLRSAKRLNHRQARWALFFTRFDFSVTYRPGSKNTKADALSRLFESEYQPLSPDPILPNTLIVAPVQWDIVTELTELQATSPPPAECPPDKLYVPQALRERVLQLVHNSPSSGHPGITATLQLLSNKFWWPTLRTDTVNYVRDCETCCITKPSKQLPAGLLQPLPIPQRPWSHIAIDFVTDLPSSAGHTTILTVIGRFSKSCRLIPLPKLPTALETAETLCNYVFRFYGLPEDIVSDRGPQFTSRLWSAFFKSLNVNISLTSGYHPESNGQSEPLNQEIIRFLRTYCHRNQADWSKFLFWAEYAQNSIRKPATGLTPFQCVLGFQPPLFPWSGDPSDLPTVNTWMQRSEATWNAAHTHLQVAIRRQKRFADLRRRPGPEFAPGSWVWLSTRDLRLRLPCRKLSPRYVGPFKIIRQVTPVSYRLALPSEYRISPTFHVSLLKAAGAPRGVDDLDEDREQGPPPLIIDDEEAYRVNEILNSRRQGGVLQYLVDWEGYGPEERSWVNAKDILDPSLTAEFHQNHPDPGVNSLLTGLCNDPDLCGSPRSPPEFSSLTTSPISPVPGSDPMDYHFLSFPYKYFRSCFAPADISERLFLCWIIVDYFWTVSPLTEPCCLPLEPSALLHGLLFTLSAACPDLLPAFRL</sequence>
<feature type="domain" description="Chromo" evidence="24">
    <location>
        <begin position="2723"/>
        <end position="2773"/>
    </location>
</feature>
<dbReference type="Gene3D" id="3.30.420.10">
    <property type="entry name" value="Ribonuclease H-like superfamily/Ribonuclease H"/>
    <property type="match status" value="2"/>
</dbReference>
<evidence type="ECO:0000256" key="4">
    <source>
        <dbReference type="ARBA" id="ARBA00012493"/>
    </source>
</evidence>
<dbReference type="PROSITE" id="PS50878">
    <property type="entry name" value="RT_POL"/>
    <property type="match status" value="2"/>
</dbReference>
<keyword evidence="6" id="KW-0808">Transferase</keyword>
<dbReference type="InterPro" id="IPR021109">
    <property type="entry name" value="Peptidase_aspartic_dom_sf"/>
</dbReference>
<keyword evidence="19" id="KW-0511">Multifunctional enzyme</keyword>
<dbReference type="Gene3D" id="1.20.58.130">
    <property type="match status" value="1"/>
</dbReference>
<feature type="coiled-coil region" evidence="22">
    <location>
        <begin position="6"/>
        <end position="40"/>
    </location>
</feature>
<feature type="compositionally biased region" description="Basic and acidic residues" evidence="23">
    <location>
        <begin position="862"/>
        <end position="876"/>
    </location>
</feature>
<evidence type="ECO:0000313" key="28">
    <source>
        <dbReference type="EMBL" id="KAL0151806.1"/>
    </source>
</evidence>
<evidence type="ECO:0000256" key="11">
    <source>
        <dbReference type="ARBA" id="ARBA00022759"/>
    </source>
</evidence>
<dbReference type="Gene3D" id="2.40.70.10">
    <property type="entry name" value="Acid Proteases"/>
    <property type="match status" value="2"/>
</dbReference>
<dbReference type="InterPro" id="IPR056924">
    <property type="entry name" value="SH3_Tf2-1"/>
</dbReference>
<dbReference type="PROSITE" id="PS50013">
    <property type="entry name" value="CHROMO_2"/>
    <property type="match status" value="2"/>
</dbReference>
<evidence type="ECO:0000256" key="12">
    <source>
        <dbReference type="ARBA" id="ARBA00022801"/>
    </source>
</evidence>
<name>A0ABD0MTA8_CIRMR</name>
<dbReference type="InterPro" id="IPR016197">
    <property type="entry name" value="Chromo-like_dom_sf"/>
</dbReference>
<dbReference type="InterPro" id="IPR012337">
    <property type="entry name" value="RNaseH-like_sf"/>
</dbReference>
<keyword evidence="18" id="KW-0233">DNA recombination</keyword>
<dbReference type="Gene3D" id="3.30.70.270">
    <property type="match status" value="4"/>
</dbReference>
<evidence type="ECO:0000256" key="17">
    <source>
        <dbReference type="ARBA" id="ARBA00023125"/>
    </source>
</evidence>
<dbReference type="EC" id="3.1.26.4" evidence="3"/>
<dbReference type="PROSITE" id="PS50994">
    <property type="entry name" value="INTEGRASE"/>
    <property type="match status" value="2"/>
</dbReference>
<dbReference type="GO" id="GO:0006310">
    <property type="term" value="P:DNA recombination"/>
    <property type="evidence" value="ECO:0007669"/>
    <property type="project" value="UniProtKB-KW"/>
</dbReference>
<evidence type="ECO:0000256" key="22">
    <source>
        <dbReference type="SAM" id="Coils"/>
    </source>
</evidence>
<evidence type="ECO:0000256" key="2">
    <source>
        <dbReference type="ARBA" id="ARBA00010879"/>
    </source>
</evidence>
<evidence type="ECO:0000256" key="8">
    <source>
        <dbReference type="ARBA" id="ARBA00022722"/>
    </source>
</evidence>
<feature type="domain" description="Integrase catalytic" evidence="27">
    <location>
        <begin position="2418"/>
        <end position="2577"/>
    </location>
</feature>
<dbReference type="GO" id="GO:0006508">
    <property type="term" value="P:proteolysis"/>
    <property type="evidence" value="ECO:0007669"/>
    <property type="project" value="UniProtKB-KW"/>
</dbReference>
<keyword evidence="17" id="KW-0238">DNA-binding</keyword>
<evidence type="ECO:0000256" key="5">
    <source>
        <dbReference type="ARBA" id="ARBA00022670"/>
    </source>
</evidence>
<proteinExistence type="inferred from homology"/>
<keyword evidence="22" id="KW-0175">Coiled coil</keyword>
<evidence type="ECO:0000256" key="23">
    <source>
        <dbReference type="SAM" id="MobiDB-lite"/>
    </source>
</evidence>
<organism evidence="28 29">
    <name type="scientific">Cirrhinus mrigala</name>
    <name type="common">Mrigala</name>
    <dbReference type="NCBI Taxonomy" id="683832"/>
    <lineage>
        <taxon>Eukaryota</taxon>
        <taxon>Metazoa</taxon>
        <taxon>Chordata</taxon>
        <taxon>Craniata</taxon>
        <taxon>Vertebrata</taxon>
        <taxon>Euteleostomi</taxon>
        <taxon>Actinopterygii</taxon>
        <taxon>Neopterygii</taxon>
        <taxon>Teleostei</taxon>
        <taxon>Ostariophysi</taxon>
        <taxon>Cypriniformes</taxon>
        <taxon>Cyprinidae</taxon>
        <taxon>Labeoninae</taxon>
        <taxon>Labeonini</taxon>
        <taxon>Cirrhinus</taxon>
    </lineage>
</organism>
<keyword evidence="29" id="KW-1185">Reference proteome</keyword>
<keyword evidence="14" id="KW-0229">DNA integration</keyword>
<dbReference type="InterPro" id="IPR023780">
    <property type="entry name" value="Chromo_domain"/>
</dbReference>
<dbReference type="Pfam" id="PF00385">
    <property type="entry name" value="Chromo"/>
    <property type="match status" value="2"/>
</dbReference>
<keyword evidence="16" id="KW-0239">DNA-directed DNA polymerase</keyword>
<dbReference type="InterPro" id="IPR000477">
    <property type="entry name" value="RT_dom"/>
</dbReference>
<dbReference type="GO" id="GO:0004523">
    <property type="term" value="F:RNA-DNA hybrid ribonuclease activity"/>
    <property type="evidence" value="ECO:0007669"/>
    <property type="project" value="UniProtKB-EC"/>
</dbReference>
<comment type="subcellular location">
    <subcellularLocation>
        <location evidence="1">Nucleus</location>
    </subcellularLocation>
</comment>
<gene>
    <name evidence="28" type="ORF">M9458_052889</name>
</gene>
<evidence type="ECO:0000256" key="19">
    <source>
        <dbReference type="ARBA" id="ARBA00023268"/>
    </source>
</evidence>
<dbReference type="Pfam" id="PF24626">
    <property type="entry name" value="SH3_Tf2-1"/>
    <property type="match status" value="2"/>
</dbReference>
<dbReference type="Pfam" id="PF17917">
    <property type="entry name" value="RT_RNaseH"/>
    <property type="match status" value="1"/>
</dbReference>
<evidence type="ECO:0000256" key="7">
    <source>
        <dbReference type="ARBA" id="ARBA00022695"/>
    </source>
</evidence>
<dbReference type="InterPro" id="IPR000953">
    <property type="entry name" value="Chromo/chromo_shadow_dom"/>
</dbReference>
<dbReference type="CDD" id="cd01647">
    <property type="entry name" value="RT_LTR"/>
    <property type="match status" value="2"/>
</dbReference>
<dbReference type="InterPro" id="IPR036397">
    <property type="entry name" value="RNaseH_sf"/>
</dbReference>
<dbReference type="FunFam" id="3.30.70.270:FF:000020">
    <property type="entry name" value="Transposon Tf2-6 polyprotein-like Protein"/>
    <property type="match status" value="2"/>
</dbReference>
<evidence type="ECO:0000259" key="27">
    <source>
        <dbReference type="PROSITE" id="PS50994"/>
    </source>
</evidence>
<dbReference type="Pfam" id="PF17919">
    <property type="entry name" value="RT_RNaseH_2"/>
    <property type="match status" value="1"/>
</dbReference>
<keyword evidence="11" id="KW-0255">Endonuclease</keyword>
<evidence type="ECO:0000256" key="1">
    <source>
        <dbReference type="ARBA" id="ARBA00004123"/>
    </source>
</evidence>
<reference evidence="28 29" key="1">
    <citation type="submission" date="2024-05" db="EMBL/GenBank/DDBJ databases">
        <title>Genome sequencing and assembly of Indian major carp, Cirrhinus mrigala (Hamilton, 1822).</title>
        <authorList>
            <person name="Mohindra V."/>
            <person name="Chowdhury L.M."/>
            <person name="Lal K."/>
            <person name="Jena J.K."/>
        </authorList>
    </citation>
    <scope>NUCLEOTIDE SEQUENCE [LARGE SCALE GENOMIC DNA]</scope>
    <source>
        <strain evidence="28">CM1030</strain>
        <tissue evidence="28">Blood</tissue>
    </source>
</reference>
<dbReference type="InterPro" id="IPR050951">
    <property type="entry name" value="Retrovirus_Pol_polyprotein"/>
</dbReference>
<dbReference type="GO" id="GO:0003677">
    <property type="term" value="F:DNA binding"/>
    <property type="evidence" value="ECO:0007669"/>
    <property type="project" value="UniProtKB-KW"/>
</dbReference>
<dbReference type="InterPro" id="IPR043128">
    <property type="entry name" value="Rev_trsase/Diguanyl_cyclase"/>
</dbReference>
<dbReference type="InterPro" id="IPR041588">
    <property type="entry name" value="Integrase_H2C2"/>
</dbReference>
<dbReference type="SMART" id="SM00298">
    <property type="entry name" value="CHROMO"/>
    <property type="match status" value="2"/>
</dbReference>
<dbReference type="InterPro" id="IPR043502">
    <property type="entry name" value="DNA/RNA_pol_sf"/>
</dbReference>
<evidence type="ECO:0000256" key="21">
    <source>
        <dbReference type="PROSITE-ProRule" id="PRU00047"/>
    </source>
</evidence>
<keyword evidence="5" id="KW-0645">Protease</keyword>
<feature type="region of interest" description="Disordered" evidence="23">
    <location>
        <begin position="860"/>
        <end position="882"/>
    </location>
</feature>
<keyword evidence="8" id="KW-0540">Nuclease</keyword>
<dbReference type="PROSITE" id="PS50158">
    <property type="entry name" value="ZF_CCHC"/>
    <property type="match status" value="1"/>
</dbReference>
<keyword evidence="15" id="KW-0695">RNA-directed DNA polymerase</keyword>
<dbReference type="FunFam" id="3.10.20.370:FF:000003">
    <property type="entry name" value="Transposon Tf2-6 polyprotein"/>
    <property type="match status" value="2"/>
</dbReference>
<evidence type="ECO:0000256" key="20">
    <source>
        <dbReference type="ARBA" id="ARBA00039658"/>
    </source>
</evidence>
<comment type="similarity">
    <text evidence="2">Belongs to the beta type-B retroviral polymerase family. HERV class-II K(HML-2) pol subfamily.</text>
</comment>
<dbReference type="GO" id="GO:0004190">
    <property type="term" value="F:aspartic-type endopeptidase activity"/>
    <property type="evidence" value="ECO:0007669"/>
    <property type="project" value="UniProtKB-KW"/>
</dbReference>
<keyword evidence="13" id="KW-0460">Magnesium</keyword>
<dbReference type="FunFam" id="1.10.340.70:FF:000001">
    <property type="entry name" value="Retrovirus-related Pol polyprotein from transposon gypsy-like Protein"/>
    <property type="match status" value="2"/>
</dbReference>
<dbReference type="EC" id="2.7.7.49" evidence="4"/>
<dbReference type="InterPro" id="IPR036875">
    <property type="entry name" value="Znf_CCHC_sf"/>
</dbReference>
<dbReference type="Gene3D" id="3.10.10.10">
    <property type="entry name" value="HIV Type 1 Reverse Transcriptase, subunit A, domain 1"/>
    <property type="match status" value="2"/>
</dbReference>
<feature type="region of interest" description="Disordered" evidence="23">
    <location>
        <begin position="259"/>
        <end position="301"/>
    </location>
</feature>
<feature type="domain" description="Integrase catalytic" evidence="27">
    <location>
        <begin position="993"/>
        <end position="1152"/>
    </location>
</feature>
<dbReference type="GO" id="GO:0015074">
    <property type="term" value="P:DNA integration"/>
    <property type="evidence" value="ECO:0007669"/>
    <property type="project" value="UniProtKB-KW"/>
</dbReference>
<dbReference type="SUPFAM" id="SSF53098">
    <property type="entry name" value="Ribonuclease H-like"/>
    <property type="match status" value="2"/>
</dbReference>
<evidence type="ECO:0000256" key="13">
    <source>
        <dbReference type="ARBA" id="ARBA00022842"/>
    </source>
</evidence>
<dbReference type="Pfam" id="PF03732">
    <property type="entry name" value="Retrotrans_gag"/>
    <property type="match status" value="2"/>
</dbReference>
<dbReference type="SMART" id="SM00343">
    <property type="entry name" value="ZnF_C2HC"/>
    <property type="match status" value="2"/>
</dbReference>
<keyword evidence="21" id="KW-0862">Zinc</keyword>
<dbReference type="InterPro" id="IPR001878">
    <property type="entry name" value="Znf_CCHC"/>
</dbReference>
<feature type="compositionally biased region" description="Low complexity" evidence="23">
    <location>
        <begin position="271"/>
        <end position="280"/>
    </location>
</feature>
<keyword evidence="7" id="KW-0548">Nucleotidyltransferase</keyword>
<feature type="domain" description="CCHC-type" evidence="25">
    <location>
        <begin position="1654"/>
        <end position="1669"/>
    </location>
</feature>
<evidence type="ECO:0000259" key="25">
    <source>
        <dbReference type="PROSITE" id="PS50158"/>
    </source>
</evidence>
<dbReference type="CDD" id="cd00303">
    <property type="entry name" value="retropepsin_like"/>
    <property type="match status" value="2"/>
</dbReference>
<protein>
    <recommendedName>
        <fullName evidence="20">Gypsy retrotransposon integrase-like protein 1</fullName>
        <ecNumber evidence="4">2.7.7.49</ecNumber>
        <ecNumber evidence="3">3.1.26.4</ecNumber>
    </recommendedName>
</protein>
<dbReference type="PANTHER" id="PTHR37984:SF5">
    <property type="entry name" value="PROTEIN NYNRIN-LIKE"/>
    <property type="match status" value="1"/>
</dbReference>
<feature type="region of interest" description="Disordered" evidence="23">
    <location>
        <begin position="1343"/>
        <end position="1375"/>
    </location>
</feature>
<feature type="domain" description="Reverse transcriptase" evidence="26">
    <location>
        <begin position="475"/>
        <end position="654"/>
    </location>
</feature>
<dbReference type="InterPro" id="IPR041577">
    <property type="entry name" value="RT_RNaseH_2"/>
</dbReference>
<keyword evidence="10" id="KW-0064">Aspartyl protease</keyword>
<evidence type="ECO:0000256" key="14">
    <source>
        <dbReference type="ARBA" id="ARBA00022908"/>
    </source>
</evidence>
<dbReference type="Gene3D" id="1.10.340.70">
    <property type="match status" value="2"/>
</dbReference>
<dbReference type="SUPFAM" id="SSF54160">
    <property type="entry name" value="Chromo domain-like"/>
    <property type="match status" value="2"/>
</dbReference>
<feature type="domain" description="Chromo" evidence="24">
    <location>
        <begin position="1294"/>
        <end position="1352"/>
    </location>
</feature>
<keyword evidence="12" id="KW-0378">Hydrolase</keyword>
<dbReference type="CDD" id="cd09274">
    <property type="entry name" value="RNase_HI_RT_Ty3"/>
    <property type="match status" value="2"/>
</dbReference>
<dbReference type="PANTHER" id="PTHR37984">
    <property type="entry name" value="PROTEIN CBG26694"/>
    <property type="match status" value="1"/>
</dbReference>
<evidence type="ECO:0000256" key="10">
    <source>
        <dbReference type="ARBA" id="ARBA00022750"/>
    </source>
</evidence>
<dbReference type="EMBL" id="JAMKFB020000222">
    <property type="protein sequence ID" value="KAL0151806.1"/>
    <property type="molecule type" value="Genomic_DNA"/>
</dbReference>
<dbReference type="Pfam" id="PF00078">
    <property type="entry name" value="RVT_1"/>
    <property type="match status" value="2"/>
</dbReference>
<dbReference type="GO" id="GO:0005634">
    <property type="term" value="C:nucleus"/>
    <property type="evidence" value="ECO:0007669"/>
    <property type="project" value="UniProtKB-SubCell"/>
</dbReference>
<keyword evidence="21" id="KW-0863">Zinc-finger</keyword>
<dbReference type="Gene3D" id="2.40.50.40">
    <property type="match status" value="2"/>
</dbReference>